<evidence type="ECO:0000313" key="1">
    <source>
        <dbReference type="EMBL" id="EKR54046.1"/>
    </source>
</evidence>
<gene>
    <name evidence="1" type="ORF">LEP1GSC105_4521</name>
</gene>
<sequence>MCKKIIELGSFENTKTLVNFYFFSDCNKQDPSQTRNRLKNLEFFIL</sequence>
<accession>A0A0E2DEH9</accession>
<dbReference type="Proteomes" id="UP000001340">
    <property type="component" value="Unassembled WGS sequence"/>
</dbReference>
<reference evidence="1 2" key="1">
    <citation type="submission" date="2012-10" db="EMBL/GenBank/DDBJ databases">
        <authorList>
            <person name="Harkins D.M."/>
            <person name="Durkin A.S."/>
            <person name="Brinkac L.M."/>
            <person name="Haft D.H."/>
            <person name="Selengut J.D."/>
            <person name="Sanka R."/>
            <person name="DePew J."/>
            <person name="Purushe J."/>
            <person name="Chanthongthip A."/>
            <person name="Lattana O."/>
            <person name="Phetsouvanh R."/>
            <person name="Newton P.N."/>
            <person name="Vinetz J.M."/>
            <person name="Sutton G.G."/>
            <person name="Nierman W.C."/>
            <person name="Fouts D.E."/>
        </authorList>
    </citation>
    <scope>NUCLEOTIDE SEQUENCE [LARGE SCALE GENOMIC DNA]</scope>
    <source>
        <strain evidence="1 2">UI 12758</strain>
    </source>
</reference>
<dbReference type="EMBL" id="AHNR02000057">
    <property type="protein sequence ID" value="EKR54046.1"/>
    <property type="molecule type" value="Genomic_DNA"/>
</dbReference>
<organism evidence="1 2">
    <name type="scientific">Leptospira interrogans str. UI 12758</name>
    <dbReference type="NCBI Taxonomy" id="1049938"/>
    <lineage>
        <taxon>Bacteria</taxon>
        <taxon>Pseudomonadati</taxon>
        <taxon>Spirochaetota</taxon>
        <taxon>Spirochaetia</taxon>
        <taxon>Leptospirales</taxon>
        <taxon>Leptospiraceae</taxon>
        <taxon>Leptospira</taxon>
    </lineage>
</organism>
<dbReference type="AlphaFoldDB" id="A0A0E2DEH9"/>
<protein>
    <submittedName>
        <fullName evidence="1">Uncharacterized protein</fullName>
    </submittedName>
</protein>
<comment type="caution">
    <text evidence="1">The sequence shown here is derived from an EMBL/GenBank/DDBJ whole genome shotgun (WGS) entry which is preliminary data.</text>
</comment>
<proteinExistence type="predicted"/>
<name>A0A0E2DEH9_LEPIR</name>
<evidence type="ECO:0000313" key="2">
    <source>
        <dbReference type="Proteomes" id="UP000001340"/>
    </source>
</evidence>